<proteinExistence type="inferred from homology"/>
<dbReference type="InterPro" id="IPR003135">
    <property type="entry name" value="ATP-grasp_carboxylate-amine"/>
</dbReference>
<dbReference type="RefSeq" id="WP_131257541.1">
    <property type="nucleotide sequence ID" value="NZ_JBHSUS010000001.1"/>
</dbReference>
<dbReference type="GO" id="GO:0034028">
    <property type="term" value="F:5-(carboxyamino)imidazole ribonucleotide synthase activity"/>
    <property type="evidence" value="ECO:0007669"/>
    <property type="project" value="UniProtKB-EC"/>
</dbReference>
<feature type="binding site" evidence="4">
    <location>
        <begin position="138"/>
        <end position="144"/>
    </location>
    <ligand>
        <name>ATP</name>
        <dbReference type="ChEBI" id="CHEBI:30616"/>
    </ligand>
</feature>
<dbReference type="Gene3D" id="3.40.50.20">
    <property type="match status" value="1"/>
</dbReference>
<dbReference type="NCBIfam" id="TIGR01161">
    <property type="entry name" value="purK"/>
    <property type="match status" value="1"/>
</dbReference>
<feature type="binding site" evidence="4">
    <location>
        <begin position="260"/>
        <end position="261"/>
    </location>
    <ligand>
        <name>ATP</name>
        <dbReference type="ChEBI" id="CHEBI:30616"/>
    </ligand>
</feature>
<dbReference type="SUPFAM" id="SSF56059">
    <property type="entry name" value="Glutathione synthetase ATP-binding domain-like"/>
    <property type="match status" value="1"/>
</dbReference>
<comment type="subunit">
    <text evidence="4 5">Homodimer.</text>
</comment>
<evidence type="ECO:0000313" key="7">
    <source>
        <dbReference type="EMBL" id="MFC6441706.1"/>
    </source>
</evidence>
<keyword evidence="8" id="KW-1185">Reference proteome</keyword>
<dbReference type="Gene3D" id="3.30.1490.20">
    <property type="entry name" value="ATP-grasp fold, A domain"/>
    <property type="match status" value="1"/>
</dbReference>
<comment type="function">
    <text evidence="4">Catalyzes the ATP-dependent conversion of 5-aminoimidazole ribonucleotide (AIR) and HCO(3)(-) to N5-carboxyaminoimidazole ribonucleotide (N5-CAIR).</text>
</comment>
<dbReference type="InterPro" id="IPR054350">
    <property type="entry name" value="PurT/PurK_preATP-grasp"/>
</dbReference>
<dbReference type="Pfam" id="PF02222">
    <property type="entry name" value="ATP-grasp"/>
    <property type="match status" value="1"/>
</dbReference>
<accession>A0ABW1XNE5</accession>
<evidence type="ECO:0000256" key="1">
    <source>
        <dbReference type="ARBA" id="ARBA00022741"/>
    </source>
</evidence>
<dbReference type="InterPro" id="IPR013815">
    <property type="entry name" value="ATP_grasp_subdomain_1"/>
</dbReference>
<gene>
    <name evidence="4 5" type="primary">purK</name>
    <name evidence="7" type="ORF">ACFP85_16245</name>
</gene>
<dbReference type="Proteomes" id="UP001596364">
    <property type="component" value="Unassembled WGS sequence"/>
</dbReference>
<dbReference type="PANTHER" id="PTHR11609">
    <property type="entry name" value="PURINE BIOSYNTHESIS PROTEIN 6/7, PUR6/7"/>
    <property type="match status" value="1"/>
</dbReference>
<dbReference type="EC" id="6.3.4.18" evidence="4 5"/>
<feature type="binding site" evidence="4">
    <location>
        <position position="184"/>
    </location>
    <ligand>
        <name>ATP</name>
        <dbReference type="ChEBI" id="CHEBI:30616"/>
    </ligand>
</feature>
<dbReference type="Pfam" id="PF17769">
    <property type="entry name" value="PurK_C"/>
    <property type="match status" value="1"/>
</dbReference>
<comment type="caution">
    <text evidence="7">The sequence shown here is derived from an EMBL/GenBank/DDBJ whole genome shotgun (WGS) entry which is preliminary data.</text>
</comment>
<keyword evidence="4 5" id="KW-0436">Ligase</keyword>
<comment type="catalytic activity">
    <reaction evidence="4 5">
        <text>5-amino-1-(5-phospho-beta-D-ribosyl)imidazole + hydrogencarbonate + ATP = 5-carboxyamino-1-(5-phospho-D-ribosyl)imidazole + ADP + phosphate + 2 H(+)</text>
        <dbReference type="Rhea" id="RHEA:19317"/>
        <dbReference type="ChEBI" id="CHEBI:15378"/>
        <dbReference type="ChEBI" id="CHEBI:17544"/>
        <dbReference type="ChEBI" id="CHEBI:30616"/>
        <dbReference type="ChEBI" id="CHEBI:43474"/>
        <dbReference type="ChEBI" id="CHEBI:58730"/>
        <dbReference type="ChEBI" id="CHEBI:137981"/>
        <dbReference type="ChEBI" id="CHEBI:456216"/>
        <dbReference type="EC" id="6.3.4.18"/>
    </reaction>
</comment>
<comment type="pathway">
    <text evidence="4 5">Purine metabolism; IMP biosynthesis via de novo pathway; 5-amino-1-(5-phospho-D-ribosyl)imidazole-4-carboxylate from 5-amino-1-(5-phospho-D-ribosyl)imidazole (N5-CAIR route): step 1/2.</text>
</comment>
<dbReference type="Pfam" id="PF22660">
    <property type="entry name" value="RS_preATP-grasp-like"/>
    <property type="match status" value="1"/>
</dbReference>
<evidence type="ECO:0000256" key="3">
    <source>
        <dbReference type="ARBA" id="ARBA00022840"/>
    </source>
</evidence>
<feature type="binding site" evidence="4">
    <location>
        <position position="93"/>
    </location>
    <ligand>
        <name>ATP</name>
        <dbReference type="ChEBI" id="CHEBI:30616"/>
    </ligand>
</feature>
<dbReference type="InterPro" id="IPR011054">
    <property type="entry name" value="Rudment_hybrid_motif"/>
</dbReference>
<dbReference type="PANTHER" id="PTHR11609:SF5">
    <property type="entry name" value="PHOSPHORIBOSYLAMINOIMIDAZOLE CARBOXYLASE"/>
    <property type="match status" value="1"/>
</dbReference>
<dbReference type="InterPro" id="IPR011761">
    <property type="entry name" value="ATP-grasp"/>
</dbReference>
<protein>
    <recommendedName>
        <fullName evidence="4 5">N5-carboxyaminoimidazole ribonucleotide synthase</fullName>
        <shortName evidence="4 5">N5-CAIR synthase</shortName>
        <ecNumber evidence="4 5">6.3.4.18</ecNumber>
    </recommendedName>
    <alternativeName>
        <fullName evidence="4 5">5-(carboxyamino)imidazole ribonucleotide synthetase</fullName>
    </alternativeName>
</protein>
<dbReference type="PROSITE" id="PS50975">
    <property type="entry name" value="ATP_GRASP"/>
    <property type="match status" value="1"/>
</dbReference>
<dbReference type="NCBIfam" id="NF004679">
    <property type="entry name" value="PRK06019.1-5"/>
    <property type="match status" value="1"/>
</dbReference>
<evidence type="ECO:0000256" key="4">
    <source>
        <dbReference type="HAMAP-Rule" id="MF_01928"/>
    </source>
</evidence>
<feature type="binding site" evidence="4">
    <location>
        <position position="133"/>
    </location>
    <ligand>
        <name>ATP</name>
        <dbReference type="ChEBI" id="CHEBI:30616"/>
    </ligand>
</feature>
<dbReference type="InterPro" id="IPR005875">
    <property type="entry name" value="PurK"/>
</dbReference>
<keyword evidence="2 4" id="KW-0658">Purine biosynthesis</keyword>
<keyword evidence="3 4" id="KW-0067">ATP-binding</keyword>
<evidence type="ECO:0000256" key="5">
    <source>
        <dbReference type="RuleBase" id="RU361200"/>
    </source>
</evidence>
<dbReference type="InterPro" id="IPR040686">
    <property type="entry name" value="PurK_C"/>
</dbReference>
<keyword evidence="1 4" id="KW-0547">Nucleotide-binding</keyword>
<dbReference type="InterPro" id="IPR016185">
    <property type="entry name" value="PreATP-grasp_dom_sf"/>
</dbReference>
<feature type="binding site" evidence="4">
    <location>
        <begin position="176"/>
        <end position="179"/>
    </location>
    <ligand>
        <name>ATP</name>
        <dbReference type="ChEBI" id="CHEBI:30616"/>
    </ligand>
</feature>
<dbReference type="EMBL" id="JBHSUS010000001">
    <property type="protein sequence ID" value="MFC6441706.1"/>
    <property type="molecule type" value="Genomic_DNA"/>
</dbReference>
<reference evidence="8" key="1">
    <citation type="journal article" date="2019" name="Int. J. Syst. Evol. Microbiol.">
        <title>The Global Catalogue of Microorganisms (GCM) 10K type strain sequencing project: providing services to taxonomists for standard genome sequencing and annotation.</title>
        <authorList>
            <consortium name="The Broad Institute Genomics Platform"/>
            <consortium name="The Broad Institute Genome Sequencing Center for Infectious Disease"/>
            <person name="Wu L."/>
            <person name="Ma J."/>
        </authorList>
    </citation>
    <scope>NUCLEOTIDE SEQUENCE [LARGE SCALE GENOMIC DNA]</scope>
    <source>
        <strain evidence="8">CGMCC 1.16031</strain>
    </source>
</reference>
<feature type="domain" description="ATP-grasp" evidence="6">
    <location>
        <begin position="97"/>
        <end position="290"/>
    </location>
</feature>
<feature type="binding site" evidence="4">
    <location>
        <position position="207"/>
    </location>
    <ligand>
        <name>ATP</name>
        <dbReference type="ChEBI" id="CHEBI:30616"/>
    </ligand>
</feature>
<name>A0ABW1XNE5_9ALTE</name>
<comment type="similarity">
    <text evidence="4 5">Belongs to the PurK/PurT family.</text>
</comment>
<comment type="function">
    <text evidence="5">Catalyzes the ATP-dependent conversion of 5-aminoimidazole ribonucleotide (AIR) and HCO(3)- to N5-carboxyaminoimidazole ribonucleotide (N5-CAIR).</text>
</comment>
<dbReference type="HAMAP" id="MF_01928">
    <property type="entry name" value="PurK"/>
    <property type="match status" value="1"/>
</dbReference>
<organism evidence="7 8">
    <name type="scientific">Pseudobowmanella zhangzhouensis</name>
    <dbReference type="NCBI Taxonomy" id="1537679"/>
    <lineage>
        <taxon>Bacteria</taxon>
        <taxon>Pseudomonadati</taxon>
        <taxon>Pseudomonadota</taxon>
        <taxon>Gammaproteobacteria</taxon>
        <taxon>Alteromonadales</taxon>
        <taxon>Alteromonadaceae</taxon>
    </lineage>
</organism>
<dbReference type="Gene3D" id="3.30.470.20">
    <property type="entry name" value="ATP-grasp fold, B domain"/>
    <property type="match status" value="1"/>
</dbReference>
<evidence type="ECO:0000259" key="6">
    <source>
        <dbReference type="PROSITE" id="PS50975"/>
    </source>
</evidence>
<evidence type="ECO:0000256" key="2">
    <source>
        <dbReference type="ARBA" id="ARBA00022755"/>
    </source>
</evidence>
<dbReference type="SUPFAM" id="SSF51246">
    <property type="entry name" value="Rudiment single hybrid motif"/>
    <property type="match status" value="1"/>
</dbReference>
<sequence length="375" mass="40877">MQVLVLGAGQLAKMMAEEADTLGLIVRAFDVRTNQVVDPITKEAHASSLQAAIDAADIVTAEFEHIPLDILTMCENSGKLRPSATAIRTGGDRRIEKGLLDGAWVKNAAYKVIKDITELQHAVNTLGLPLVLKSAMDGYDGKGQWRLKYQQDVERVAVDISEFIKHSSDSQGIVAEQFVRFEREVSIIGARNQQGDVACYPITENQHHEGILHISVARGDESAELQAQAQQIFNNIANALNYVGVLAVECFVTGGQLLVNEIAPRVHNSGHWTQQGAATSQFSNHLRAVCDMPLGSTVQIAPTAMINILGEDELPKTVYQMPGVTVHWYGKEKRPGRKMGHINVTGQDVAELNARLADLASCLDPHAFPLMAQFA</sequence>
<dbReference type="SUPFAM" id="SSF52440">
    <property type="entry name" value="PreATP-grasp domain"/>
    <property type="match status" value="1"/>
</dbReference>
<evidence type="ECO:0000313" key="8">
    <source>
        <dbReference type="Proteomes" id="UP001596364"/>
    </source>
</evidence>